<evidence type="ECO:0008006" key="4">
    <source>
        <dbReference type="Google" id="ProtNLM"/>
    </source>
</evidence>
<dbReference type="RefSeq" id="WP_406721154.1">
    <property type="nucleotide sequence ID" value="NZ_CP135443.1"/>
</dbReference>
<organism evidence="2 3">
    <name type="scientific">Thioclava litoralis</name>
    <dbReference type="NCBI Taxonomy" id="3076557"/>
    <lineage>
        <taxon>Bacteria</taxon>
        <taxon>Pseudomonadati</taxon>
        <taxon>Pseudomonadota</taxon>
        <taxon>Alphaproteobacteria</taxon>
        <taxon>Rhodobacterales</taxon>
        <taxon>Paracoccaceae</taxon>
        <taxon>Thioclava</taxon>
    </lineage>
</organism>
<dbReference type="Proteomes" id="UP001623290">
    <property type="component" value="Chromosome"/>
</dbReference>
<keyword evidence="3" id="KW-1185">Reference proteome</keyword>
<keyword evidence="1" id="KW-1133">Transmembrane helix</keyword>
<keyword evidence="1" id="KW-0472">Membrane</keyword>
<feature type="transmembrane region" description="Helical" evidence="1">
    <location>
        <begin position="21"/>
        <end position="41"/>
    </location>
</feature>
<accession>A0ABZ1DZG9</accession>
<sequence>MTPLRLSLHKMHRDEDGSIPIEAIFAYLILTVWIFLAFQFYDAFRKKGEVSRAAYAVADILSRERSAIGPSYLAGMKKVYDFASRKSFDGQTMMRVTLIECHTTAQDTDNCDGVTKKATLIGSYPVPATGGLKAQTQASLDNEADRIPIMGAGDTAVIVETLYRYRPPFNIGNLTLLLPGGNGSSDAVKVGMAQTKDGIPIGNFVVTRRRGTPIQWDPSS</sequence>
<proteinExistence type="predicted"/>
<gene>
    <name evidence="2" type="ORF">RPE78_02525</name>
</gene>
<evidence type="ECO:0000256" key="1">
    <source>
        <dbReference type="SAM" id="Phobius"/>
    </source>
</evidence>
<protein>
    <recommendedName>
        <fullName evidence="4">TadE-like protein</fullName>
    </recommendedName>
</protein>
<reference evidence="2 3" key="1">
    <citation type="submission" date="2023-09" db="EMBL/GenBank/DDBJ databases">
        <title>Thioclava shenzhenensis sp. nov., a multidrug resistant bacteria-antagonizing species isolated from coastal seawater.</title>
        <authorList>
            <person name="Long M."/>
        </authorList>
    </citation>
    <scope>NUCLEOTIDE SEQUENCE [LARGE SCALE GENOMIC DNA]</scope>
    <source>
        <strain evidence="2 3">FTW29</strain>
    </source>
</reference>
<evidence type="ECO:0000313" key="2">
    <source>
        <dbReference type="EMBL" id="WRY34188.1"/>
    </source>
</evidence>
<evidence type="ECO:0000313" key="3">
    <source>
        <dbReference type="Proteomes" id="UP001623290"/>
    </source>
</evidence>
<keyword evidence="1" id="KW-0812">Transmembrane</keyword>
<name>A0ABZ1DZG9_9RHOB</name>
<dbReference type="EMBL" id="CP135443">
    <property type="protein sequence ID" value="WRY34188.1"/>
    <property type="molecule type" value="Genomic_DNA"/>
</dbReference>